<dbReference type="PROSITE" id="PS50297">
    <property type="entry name" value="ANK_REP_REGION"/>
    <property type="match status" value="3"/>
</dbReference>
<feature type="repeat" description="ANK" evidence="3">
    <location>
        <begin position="34"/>
        <end position="66"/>
    </location>
</feature>
<dbReference type="Pfam" id="PF12796">
    <property type="entry name" value="Ank_2"/>
    <property type="match status" value="1"/>
</dbReference>
<dbReference type="InterPro" id="IPR036770">
    <property type="entry name" value="Ankyrin_rpt-contain_sf"/>
</dbReference>
<dbReference type="Gene3D" id="3.30.505.10">
    <property type="entry name" value="SH2 domain"/>
    <property type="match status" value="1"/>
</dbReference>
<dbReference type="SMART" id="SM00252">
    <property type="entry name" value="SH2"/>
    <property type="match status" value="1"/>
</dbReference>
<keyword evidence="8" id="KW-1185">Reference proteome</keyword>
<dbReference type="AlphaFoldDB" id="A0A182N2M8"/>
<proteinExistence type="predicted"/>
<dbReference type="PROSITE" id="PS50088">
    <property type="entry name" value="ANK_REPEAT"/>
    <property type="match status" value="3"/>
</dbReference>
<dbReference type="PROSITE" id="PS50001">
    <property type="entry name" value="SH2"/>
    <property type="match status" value="1"/>
</dbReference>
<dbReference type="PANTHER" id="PTHR24171">
    <property type="entry name" value="ANKYRIN REPEAT DOMAIN-CONTAINING PROTEIN 39-RELATED"/>
    <property type="match status" value="1"/>
</dbReference>
<dbReference type="Pfam" id="PF13637">
    <property type="entry name" value="Ank_4"/>
    <property type="match status" value="1"/>
</dbReference>
<feature type="repeat" description="ANK" evidence="3">
    <location>
        <begin position="67"/>
        <end position="100"/>
    </location>
</feature>
<reference evidence="7" key="2">
    <citation type="submission" date="2020-05" db="UniProtKB">
        <authorList>
            <consortium name="EnsemblMetazoa"/>
        </authorList>
    </citation>
    <scope>IDENTIFICATION</scope>
    <source>
        <strain evidence="7">WRAIR2</strain>
    </source>
</reference>
<dbReference type="Gene3D" id="1.25.40.20">
    <property type="entry name" value="Ankyrin repeat-containing domain"/>
    <property type="match status" value="1"/>
</dbReference>
<dbReference type="InterPro" id="IPR000980">
    <property type="entry name" value="SH2"/>
</dbReference>
<evidence type="ECO:0000256" key="5">
    <source>
        <dbReference type="SAM" id="MobiDB-lite"/>
    </source>
</evidence>
<evidence type="ECO:0000313" key="8">
    <source>
        <dbReference type="Proteomes" id="UP000075884"/>
    </source>
</evidence>
<keyword evidence="4" id="KW-0727">SH2 domain</keyword>
<feature type="compositionally biased region" description="Basic and acidic residues" evidence="5">
    <location>
        <begin position="376"/>
        <end position="387"/>
    </location>
</feature>
<dbReference type="Pfam" id="PF00017">
    <property type="entry name" value="SH2"/>
    <property type="match status" value="1"/>
</dbReference>
<evidence type="ECO:0000256" key="4">
    <source>
        <dbReference type="PROSITE-ProRule" id="PRU00191"/>
    </source>
</evidence>
<name>A0A182N2M8_9DIPT</name>
<dbReference type="SMART" id="SM00248">
    <property type="entry name" value="ANK"/>
    <property type="match status" value="3"/>
</dbReference>
<accession>A0A182N2M8</accession>
<keyword evidence="2 3" id="KW-0040">ANK repeat</keyword>
<reference evidence="8" key="1">
    <citation type="submission" date="2013-03" db="EMBL/GenBank/DDBJ databases">
        <title>The Genome Sequence of Anopheles dirus WRAIR2.</title>
        <authorList>
            <consortium name="The Broad Institute Genomics Platform"/>
            <person name="Neafsey D.E."/>
            <person name="Walton C."/>
            <person name="Walker B."/>
            <person name="Young S.K."/>
            <person name="Zeng Q."/>
            <person name="Gargeya S."/>
            <person name="Fitzgerald M."/>
            <person name="Haas B."/>
            <person name="Abouelleil A."/>
            <person name="Allen A.W."/>
            <person name="Alvarado L."/>
            <person name="Arachchi H.M."/>
            <person name="Berlin A.M."/>
            <person name="Chapman S.B."/>
            <person name="Gainer-Dewar J."/>
            <person name="Goldberg J."/>
            <person name="Griggs A."/>
            <person name="Gujja S."/>
            <person name="Hansen M."/>
            <person name="Howarth C."/>
            <person name="Imamovic A."/>
            <person name="Ireland A."/>
            <person name="Larimer J."/>
            <person name="McCowan C."/>
            <person name="Murphy C."/>
            <person name="Pearson M."/>
            <person name="Poon T.W."/>
            <person name="Priest M."/>
            <person name="Roberts A."/>
            <person name="Saif S."/>
            <person name="Shea T."/>
            <person name="Sisk P."/>
            <person name="Sykes S."/>
            <person name="Wortman J."/>
            <person name="Nusbaum C."/>
            <person name="Birren B."/>
        </authorList>
    </citation>
    <scope>NUCLEOTIDE SEQUENCE [LARGE SCALE GENOMIC DNA]</scope>
    <source>
        <strain evidence="8">WRAIR2</strain>
    </source>
</reference>
<evidence type="ECO:0000256" key="1">
    <source>
        <dbReference type="ARBA" id="ARBA00022737"/>
    </source>
</evidence>
<dbReference type="STRING" id="7168.A0A182N2M8"/>
<protein>
    <recommendedName>
        <fullName evidence="6">SH2 domain-containing protein</fullName>
    </recommendedName>
</protein>
<dbReference type="SUPFAM" id="SSF55550">
    <property type="entry name" value="SH2 domain"/>
    <property type="match status" value="1"/>
</dbReference>
<dbReference type="EnsemblMetazoa" id="ADIR001889-RA">
    <property type="protein sequence ID" value="ADIR001889-PA"/>
    <property type="gene ID" value="ADIR001889"/>
</dbReference>
<sequence length="546" mass="60455">MSRSDYVIVKESNYTVVSELLKCGYRNIDSKNQDGQTAVHLACLHADDKILQKLIERGANINSRDAKGNTPLHYACAKRTGLEMVRMLVEASANLQARNSETGLVPLHEAAENGNLDAIQELLRHRVPHRPRTNYGEMPADLARQRGHYQVVEFLNAYEPLRPQTYRDLWYHGTLERTNAVDCLKEAAAKRRKQLQHGSNKENSECAATDQAGHDQFGGSGTYLVRYSAKQNVDVLTMLYESEPKHFIIQRQQDWLYIDEGPYMDSLEHLIDHYIRFSDGLPINLRFPVTPGPKPPIPAFGTMPKTKQRMMHRAATDSGTNGSSLATGLTSMFRKSSEGPGTNTASTLPAKGPPSRNLSVPNDAMLQMNRVGLFDRSPERCAPDAPRRVSKGSPNVDEGKAKPNSASMEQVGDSEVPPAIPPKLLSSPTLDTLNNNNNNNSAESTIPDYFTQSDDPLHSDTLPDDANEEIYFVEAPIPATVLEGDAPPPTVASINNGNRPAPTNYIITKNIPIFSSISVLNVRVRFSCGYLCELSNKPYEQLAMKM</sequence>
<feature type="repeat" description="ANK" evidence="3">
    <location>
        <begin position="102"/>
        <end position="125"/>
    </location>
</feature>
<evidence type="ECO:0000256" key="3">
    <source>
        <dbReference type="PROSITE-ProRule" id="PRU00023"/>
    </source>
</evidence>
<feature type="region of interest" description="Disordered" evidence="5">
    <location>
        <begin position="332"/>
        <end position="359"/>
    </location>
</feature>
<evidence type="ECO:0000313" key="7">
    <source>
        <dbReference type="EnsemblMetazoa" id="ADIR001889-PA"/>
    </source>
</evidence>
<evidence type="ECO:0000259" key="6">
    <source>
        <dbReference type="PROSITE" id="PS50001"/>
    </source>
</evidence>
<dbReference type="SUPFAM" id="SSF48403">
    <property type="entry name" value="Ankyrin repeat"/>
    <property type="match status" value="1"/>
</dbReference>
<dbReference type="Proteomes" id="UP000075884">
    <property type="component" value="Unassembled WGS sequence"/>
</dbReference>
<feature type="compositionally biased region" description="Polar residues" evidence="5">
    <location>
        <begin position="332"/>
        <end position="347"/>
    </location>
</feature>
<evidence type="ECO:0000256" key="2">
    <source>
        <dbReference type="ARBA" id="ARBA00023043"/>
    </source>
</evidence>
<dbReference type="InterPro" id="IPR036860">
    <property type="entry name" value="SH2_dom_sf"/>
</dbReference>
<dbReference type="InterPro" id="IPR002110">
    <property type="entry name" value="Ankyrin_rpt"/>
</dbReference>
<organism evidence="7 8">
    <name type="scientific">Anopheles dirus</name>
    <dbReference type="NCBI Taxonomy" id="7168"/>
    <lineage>
        <taxon>Eukaryota</taxon>
        <taxon>Metazoa</taxon>
        <taxon>Ecdysozoa</taxon>
        <taxon>Arthropoda</taxon>
        <taxon>Hexapoda</taxon>
        <taxon>Insecta</taxon>
        <taxon>Pterygota</taxon>
        <taxon>Neoptera</taxon>
        <taxon>Endopterygota</taxon>
        <taxon>Diptera</taxon>
        <taxon>Nematocera</taxon>
        <taxon>Culicoidea</taxon>
        <taxon>Culicidae</taxon>
        <taxon>Anophelinae</taxon>
        <taxon>Anopheles</taxon>
    </lineage>
</organism>
<keyword evidence="1" id="KW-0677">Repeat</keyword>
<feature type="domain" description="SH2" evidence="6">
    <location>
        <begin position="170"/>
        <end position="289"/>
    </location>
</feature>
<feature type="region of interest" description="Disordered" evidence="5">
    <location>
        <begin position="376"/>
        <end position="447"/>
    </location>
</feature>
<dbReference type="VEuPathDB" id="VectorBase:ADIR001889"/>